<feature type="compositionally biased region" description="Basic and acidic residues" evidence="1">
    <location>
        <begin position="1297"/>
        <end position="1310"/>
    </location>
</feature>
<feature type="compositionally biased region" description="Basic and acidic residues" evidence="1">
    <location>
        <begin position="1970"/>
        <end position="1979"/>
    </location>
</feature>
<feature type="region of interest" description="Disordered" evidence="1">
    <location>
        <begin position="2255"/>
        <end position="2278"/>
    </location>
</feature>
<feature type="compositionally biased region" description="Acidic residues" evidence="1">
    <location>
        <begin position="1980"/>
        <end position="1989"/>
    </location>
</feature>
<feature type="region of interest" description="Disordered" evidence="1">
    <location>
        <begin position="1733"/>
        <end position="2239"/>
    </location>
</feature>
<evidence type="ECO:0000313" key="4">
    <source>
        <dbReference type="Proteomes" id="UP000224006"/>
    </source>
</evidence>
<proteinExistence type="predicted"/>
<feature type="compositionally biased region" description="Basic and acidic residues" evidence="1">
    <location>
        <begin position="1772"/>
        <end position="1815"/>
    </location>
</feature>
<dbReference type="InterPro" id="IPR015425">
    <property type="entry name" value="FH2_Formin"/>
</dbReference>
<feature type="compositionally biased region" description="Low complexity" evidence="1">
    <location>
        <begin position="1521"/>
        <end position="1533"/>
    </location>
</feature>
<feature type="compositionally biased region" description="Basic and acidic residues" evidence="1">
    <location>
        <begin position="1840"/>
        <end position="1871"/>
    </location>
</feature>
<feature type="region of interest" description="Disordered" evidence="1">
    <location>
        <begin position="2352"/>
        <end position="2954"/>
    </location>
</feature>
<feature type="compositionally biased region" description="Low complexity" evidence="1">
    <location>
        <begin position="1574"/>
        <end position="1598"/>
    </location>
</feature>
<feature type="compositionally biased region" description="Gly residues" evidence="1">
    <location>
        <begin position="98"/>
        <end position="111"/>
    </location>
</feature>
<feature type="compositionally biased region" description="Basic and acidic residues" evidence="1">
    <location>
        <begin position="1879"/>
        <end position="1890"/>
    </location>
</feature>
<feature type="region of interest" description="Disordered" evidence="1">
    <location>
        <begin position="1509"/>
        <end position="1542"/>
    </location>
</feature>
<feature type="compositionally biased region" description="Polar residues" evidence="1">
    <location>
        <begin position="1761"/>
        <end position="1770"/>
    </location>
</feature>
<feature type="compositionally biased region" description="Low complexity" evidence="1">
    <location>
        <begin position="1483"/>
        <end position="1497"/>
    </location>
</feature>
<feature type="compositionally biased region" description="Low complexity" evidence="1">
    <location>
        <begin position="1607"/>
        <end position="1625"/>
    </location>
</feature>
<feature type="compositionally biased region" description="Polar residues" evidence="1">
    <location>
        <begin position="3026"/>
        <end position="3038"/>
    </location>
</feature>
<feature type="compositionally biased region" description="Acidic residues" evidence="1">
    <location>
        <begin position="2142"/>
        <end position="2164"/>
    </location>
</feature>
<feature type="region of interest" description="Disordered" evidence="1">
    <location>
        <begin position="959"/>
        <end position="1188"/>
    </location>
</feature>
<accession>A0A2A9MIA8</accession>
<feature type="compositionally biased region" description="Polar residues" evidence="1">
    <location>
        <begin position="2872"/>
        <end position="2887"/>
    </location>
</feature>
<gene>
    <name evidence="3" type="ORF">BESB_056420</name>
</gene>
<feature type="compositionally biased region" description="Basic and acidic residues" evidence="1">
    <location>
        <begin position="1075"/>
        <end position="1086"/>
    </location>
</feature>
<dbReference type="InterPro" id="IPR011990">
    <property type="entry name" value="TPR-like_helical_dom_sf"/>
</dbReference>
<feature type="compositionally biased region" description="Basic and acidic residues" evidence="1">
    <location>
        <begin position="2499"/>
        <end position="2511"/>
    </location>
</feature>
<name>A0A2A9MIA8_BESBE</name>
<feature type="compositionally biased region" description="Low complexity" evidence="1">
    <location>
        <begin position="2888"/>
        <end position="2897"/>
    </location>
</feature>
<dbReference type="KEGG" id="bbes:BESB_056420"/>
<dbReference type="SMART" id="SM00498">
    <property type="entry name" value="FH2"/>
    <property type="match status" value="1"/>
</dbReference>
<dbReference type="RefSeq" id="XP_029220000.1">
    <property type="nucleotide sequence ID" value="XM_029364077.1"/>
</dbReference>
<dbReference type="Gene3D" id="1.20.58.2220">
    <property type="entry name" value="Formin, FH2 domain"/>
    <property type="match status" value="1"/>
</dbReference>
<feature type="region of interest" description="Disordered" evidence="1">
    <location>
        <begin position="2312"/>
        <end position="2340"/>
    </location>
</feature>
<feature type="compositionally biased region" description="Basic and acidic residues" evidence="1">
    <location>
        <begin position="1903"/>
        <end position="1930"/>
    </location>
</feature>
<dbReference type="InterPro" id="IPR051425">
    <property type="entry name" value="Formin_Homology"/>
</dbReference>
<dbReference type="PROSITE" id="PS51444">
    <property type="entry name" value="FH2"/>
    <property type="match status" value="1"/>
</dbReference>
<feature type="compositionally biased region" description="Basic and acidic residues" evidence="1">
    <location>
        <begin position="1096"/>
        <end position="1107"/>
    </location>
</feature>
<keyword evidence="4" id="KW-1185">Reference proteome</keyword>
<feature type="compositionally biased region" description="Basic and acidic residues" evidence="1">
    <location>
        <begin position="2107"/>
        <end position="2118"/>
    </location>
</feature>
<feature type="compositionally biased region" description="Basic and acidic residues" evidence="1">
    <location>
        <begin position="3509"/>
        <end position="3519"/>
    </location>
</feature>
<protein>
    <recommendedName>
        <fullName evidence="2">FH2 domain-containing protein</fullName>
    </recommendedName>
</protein>
<feature type="compositionally biased region" description="Low complexity" evidence="1">
    <location>
        <begin position="1452"/>
        <end position="1470"/>
    </location>
</feature>
<dbReference type="GeneID" id="40310571"/>
<feature type="compositionally biased region" description="Basic and acidic residues" evidence="1">
    <location>
        <begin position="2829"/>
        <end position="2848"/>
    </location>
</feature>
<feature type="region of interest" description="Disordered" evidence="1">
    <location>
        <begin position="3903"/>
        <end position="3928"/>
    </location>
</feature>
<feature type="region of interest" description="Disordered" evidence="1">
    <location>
        <begin position="1201"/>
        <end position="1248"/>
    </location>
</feature>
<feature type="region of interest" description="Disordered" evidence="1">
    <location>
        <begin position="3462"/>
        <end position="3519"/>
    </location>
</feature>
<feature type="compositionally biased region" description="Basic and acidic residues" evidence="1">
    <location>
        <begin position="2966"/>
        <end position="2978"/>
    </location>
</feature>
<feature type="compositionally biased region" description="Polar residues" evidence="1">
    <location>
        <begin position="2058"/>
        <end position="2076"/>
    </location>
</feature>
<feature type="compositionally biased region" description="Low complexity" evidence="1">
    <location>
        <begin position="1351"/>
        <end position="1365"/>
    </location>
</feature>
<feature type="region of interest" description="Disordered" evidence="1">
    <location>
        <begin position="27"/>
        <end position="176"/>
    </location>
</feature>
<feature type="compositionally biased region" description="Basic and acidic residues" evidence="1">
    <location>
        <begin position="3215"/>
        <end position="3228"/>
    </location>
</feature>
<organism evidence="3 4">
    <name type="scientific">Besnoitia besnoiti</name>
    <name type="common">Apicomplexan protozoan</name>
    <dbReference type="NCBI Taxonomy" id="94643"/>
    <lineage>
        <taxon>Eukaryota</taxon>
        <taxon>Sar</taxon>
        <taxon>Alveolata</taxon>
        <taxon>Apicomplexa</taxon>
        <taxon>Conoidasida</taxon>
        <taxon>Coccidia</taxon>
        <taxon>Eucoccidiorida</taxon>
        <taxon>Eimeriorina</taxon>
        <taxon>Sarcocystidae</taxon>
        <taxon>Besnoitia</taxon>
    </lineage>
</organism>
<feature type="compositionally biased region" description="Low complexity" evidence="1">
    <location>
        <begin position="2855"/>
        <end position="2865"/>
    </location>
</feature>
<feature type="compositionally biased region" description="Low complexity" evidence="1">
    <location>
        <begin position="2903"/>
        <end position="2913"/>
    </location>
</feature>
<dbReference type="Pfam" id="PF02181">
    <property type="entry name" value="FH2"/>
    <property type="match status" value="1"/>
</dbReference>
<dbReference type="OrthoDB" id="1668162at2759"/>
<dbReference type="PANTHER" id="PTHR45725:SF1">
    <property type="entry name" value="DISHEVELLED ASSOCIATED ACTIVATOR OF MORPHOGENESIS, ISOFORM D"/>
    <property type="match status" value="1"/>
</dbReference>
<feature type="compositionally biased region" description="Acidic residues" evidence="1">
    <location>
        <begin position="2795"/>
        <end position="2812"/>
    </location>
</feature>
<dbReference type="Gene3D" id="1.20.120.330">
    <property type="entry name" value="Nucleotidyltransferases domain 2"/>
    <property type="match status" value="1"/>
</dbReference>
<dbReference type="InterPro" id="IPR042201">
    <property type="entry name" value="FH2_Formin_sf"/>
</dbReference>
<feature type="compositionally biased region" description="Polar residues" evidence="1">
    <location>
        <begin position="1287"/>
        <end position="1296"/>
    </location>
</feature>
<dbReference type="Pfam" id="PF13374">
    <property type="entry name" value="TPR_10"/>
    <property type="match status" value="1"/>
</dbReference>
<dbReference type="EMBL" id="NWUJ01000004">
    <property type="protein sequence ID" value="PFH35991.1"/>
    <property type="molecule type" value="Genomic_DNA"/>
</dbReference>
<feature type="compositionally biased region" description="Basic and acidic residues" evidence="1">
    <location>
        <begin position="3466"/>
        <end position="3485"/>
    </location>
</feature>
<feature type="compositionally biased region" description="Basic and acidic residues" evidence="1">
    <location>
        <begin position="3266"/>
        <end position="3281"/>
    </location>
</feature>
<feature type="compositionally biased region" description="Polar residues" evidence="1">
    <location>
        <begin position="2477"/>
        <end position="2486"/>
    </location>
</feature>
<dbReference type="SUPFAM" id="SSF101447">
    <property type="entry name" value="Formin homology 2 domain (FH2 domain)"/>
    <property type="match status" value="1"/>
</dbReference>
<feature type="region of interest" description="Disordered" evidence="1">
    <location>
        <begin position="1274"/>
        <end position="1410"/>
    </location>
</feature>
<feature type="region of interest" description="Disordered" evidence="1">
    <location>
        <begin position="1451"/>
        <end position="1497"/>
    </location>
</feature>
<comment type="caution">
    <text evidence="3">The sequence shown here is derived from an EMBL/GenBank/DDBJ whole genome shotgun (WGS) entry which is preliminary data.</text>
</comment>
<feature type="compositionally biased region" description="Basic and acidic residues" evidence="1">
    <location>
        <begin position="3177"/>
        <end position="3189"/>
    </location>
</feature>
<feature type="compositionally biased region" description="Low complexity" evidence="1">
    <location>
        <begin position="2032"/>
        <end position="2044"/>
    </location>
</feature>
<feature type="compositionally biased region" description="Gly residues" evidence="1">
    <location>
        <begin position="3490"/>
        <end position="3503"/>
    </location>
</feature>
<dbReference type="SUPFAM" id="SSF48452">
    <property type="entry name" value="TPR-like"/>
    <property type="match status" value="1"/>
</dbReference>
<feature type="region of interest" description="Disordered" evidence="1">
    <location>
        <begin position="2966"/>
        <end position="3081"/>
    </location>
</feature>
<dbReference type="VEuPathDB" id="ToxoDB:BESB_056420"/>
<feature type="compositionally biased region" description="Low complexity" evidence="1">
    <location>
        <begin position="112"/>
        <end position="121"/>
    </location>
</feature>
<feature type="compositionally biased region" description="Low complexity" evidence="1">
    <location>
        <begin position="134"/>
        <end position="171"/>
    </location>
</feature>
<feature type="compositionally biased region" description="Basic and acidic residues" evidence="1">
    <location>
        <begin position="2658"/>
        <end position="2669"/>
    </location>
</feature>
<dbReference type="PANTHER" id="PTHR45725">
    <property type="entry name" value="FORMIN HOMOLOGY 2 FAMILY MEMBER"/>
    <property type="match status" value="1"/>
</dbReference>
<feature type="compositionally biased region" description="Basic and acidic residues" evidence="1">
    <location>
        <begin position="2716"/>
        <end position="2731"/>
    </location>
</feature>
<dbReference type="Proteomes" id="UP000224006">
    <property type="component" value="Chromosome IV"/>
</dbReference>
<feature type="compositionally biased region" description="Low complexity" evidence="1">
    <location>
        <begin position="1633"/>
        <end position="1655"/>
    </location>
</feature>
<feature type="region of interest" description="Disordered" evidence="1">
    <location>
        <begin position="1574"/>
        <end position="1710"/>
    </location>
</feature>
<evidence type="ECO:0000313" key="3">
    <source>
        <dbReference type="EMBL" id="PFH35991.1"/>
    </source>
</evidence>
<feature type="region of interest" description="Disordered" evidence="1">
    <location>
        <begin position="3104"/>
        <end position="3281"/>
    </location>
</feature>
<feature type="compositionally biased region" description="Low complexity" evidence="1">
    <location>
        <begin position="2439"/>
        <end position="2449"/>
    </location>
</feature>
<sequence length="3928" mass="419312">MSLSSFLSLASACEPCEPAVLPVFQSVPAHGLPPPPAKGKKGPPLPKSSKLPPAKSAKAGPPAGGQPSTPSPPDASAEKAPPPAENLEPHAGKPGPPAGKGGPPAGKGGPPAGKVGLPKAASGPETGRGSPDTASPGAPAAKPALAAGKKPAPGKSASPPGSGAPFLAGPAPTVPPVEERSTLLFKDSQRVAGVLGADLAVTGGGMGKRDEVAARAAMIAEKLTLADFANMPVATARGAEPPPLPLTADADRNPFILTTELRKDMAERRHSHTQTEEERIRMLSGMFNVDRQTGFRLTPEHQRVAEALTLLQRLEDFRGTVRAGEVQRARYLLRVGAIEAFAQQRYSEAMLQALHSYFLAKSYYTAYESMPLEGEMVPELLLLAKCCGLAGCLDRGQEYLDELRYIVENTLIFISTGGSTGAAGSAGSSAAGGVDRGSVQGPILQVEKHVLASVVSSLAEICSLYNQPDNAKLFYEKYVILTKDVYGADSLAVSDALNTVALYFFRTRQYEQALPIVEEVLDIRKKHLGDYDAPEPNARVADCYANLGLLYRLLGRPIDAFPLVLTCLDMRMRIFQTRETAAVQDLVLSLGCLQHQAGHFREALDAYKEVWGFRNRTLGATHPDTINVEILLRRLDKDLTAWMEEEKQKMGRRETALPSAGAFDAATRAGSAAAASKSHRTSDVFYEEDDDYDLTYDDKRVRKAIMDYADAAAAVRLLKCPTAVTLEEFRYQQTAKGLKFRVRGIPFHSLARRRALYGEEWRSMMVPSSAILPYVGVEVTGPDTLELAECYEFQEALAAERPKLPVVNVPQIERGEATIVDGQPHMVVNPEAADLLRDWGVVLPEVDREGRVINRDPQLTTEKGFQLFVPVVDPTTNQPFLGFFGEPVMVPNPAIYHAVIAPAIADYEKREEAAREEEHRKKLLAASRSGKDGRIIIGANSGQPPPAPKRVSVFRFGQPGAAGALPAGSPPPPGDQAEAGDTPMKGKSNLASPESPVKQATSTLKQGTSTLKQATSTLKQATSNLKQETSTLKQETSTLKQATSTLKQAKSTLKQAKSNLKQATSNLKQATSNLKEGKSTLKDAKARLAQSLQKDSPAKKPSAKEPPAKSTSNLKNIPQTPPKAEDASSSSEEEPSSSEDEAKAGKKAPPPAPKPAAAKPSPPAKKTSPGLPAAQPSAGAKPKSLLGGSSARFDAAAYKSKMKKPFGKPKGPGFQPATKHAADLPPFLSRLETETESAPCSAKGERSDLREWLDTGCEEQTLLTLDASYTTSDAAADDDAGEFGVPSPSQLRNSTIRTKEKRERREELRGLQDSATSGRTLPDSHAGPAERQISASSSEVAEGTAVQGAKAASSSSSLQLDTQTSPPHLLGLAGSLQGTWSQAPRRKREASLEATRAGLLRTDEEEEDWWKVEKEDQKCQVARTKEHFKKLLLKKQREHLDLALTRLQLEQAGEAAPPGEAFAASSAASRRGSERKGGMPLFGSAAAPPQPRRSAGALRGLDGLSAFVSGDSAEGSHPTRLSSEFSLSLSPRSALSGNPPSARLALRRPQTLAGGGALDSDLAGGLFPSDLSSFTTSGSHSASLTRTSSPPEASPAAARRSHRGVAPGLPTPSGSTSPQGDPSSTLRPKRPADAFAAAPDALLSPLSSAPTPLSPRSDARSVPPASSPPCFWSASSSSSSSSSVSAGVLTPAAESAAAANEANEARRLSNAVKAAVAAARSSFAASFAALGATAKGSVPRHMRGTESSISAYMRRPDTDTDSLTVSSGTDRFSLHRDNEFSDFTGTRRGDTDSERPRREEGPGDEPRWDVDWRYLEEEEGEGSGEQRRAADSARGVAAARRREEETKKITERRDRMLWEAGQEREEARRPLGDSGRSGETQERHATERRRPGLGASGSFGGEPRPDSVLRALERLAEERVAHRGDSSSHDGEEEGDLVEAELSVSEFSDEEGTSEREEAKGSGTTRPRHLAVDSGRREEGEGEGEDYGEAELPLTPVAETEEEDVPQEGDAVSDSGSALVPRPSGGTLDADPSLSFFPPLSTPSRESPPKSGWDQFISFDSSDFTLASLNSMSKHQPGSLRHKQSRSGGRGRPLQSPIGSGAFEGDWGGRELDYERRSSLRTPAPEPESEEPGVEDDSKLESEDESGAAEQTESEEGEFDEVETLESRRLPALFARQSSHGAAMRSFCEEEDDDDGVPPADSLPVCSDLDSFSAGVAPSPRRTESDAASAELQRVPETGLSTLCQVASSDFSIVEDEDLDSLSPEAAAPSPAPAPSAGFAVAGDCGLSAVFEPVVPTSQSVSLSLPWIIPATPPSSAPLAPEATDDGGLDCEFSPPHSSRLELSLRPEAVHAAPVLSPALGRVLRRRSSGAQETTPPAADTDSDPLWSRDGPGASPSRCVNDPPSDRAVSNGETDAAYAGPHDTPENMPRVRRSKLSLRRLSQSSLFRSCGSLKRESTQSDLQAERAGGAAGVDQPSPASRTSAGSSRVPAGSPLAAPVERRRFSFRETLRRASLSRSRNAEEELSSPSSCQSPVSFPSPASHLLPNTEFGSPEERRDCRTVDSISGATAAESEDGSIAGAGAESAPASRTDSSHQRALDCAEDQQGAIDSPARGRDEDGGQGDRSAATESEDEGDKKRRRWFSSGLLRPRKTLSDVVDDRKKIMERRHSFSRPPLPPDANASPSGPSGLRAPVKERLTRLRRRSVGSASLAQDAGEEKTGEETGVVREPPRLSPSILLPNGLGSRPIHTPSRGLRTLLSPFSRKGRGPTPSSAGLGPSSDEKLETGTGWRVDESSDDSQEEAAPWSEDDWEVHELPDDAQGDSGAFEEGLKREPDRGLIRPSPEGDRSPTYGKLAPCPDPLADPCAERPDTNTADGVSECEWNTSDGSEGSSSAEGSEAEWQEAPLSSSPSEESSDAEADEETYREEPEAEGGSPDRGSGADDEDDRIAAEGLIERMLLAADRWRQVEGESPPERWRKSGLFSHRATEDLPVPSPRQSLLGEAQRGSQPTLSSPLLRERRKRQNESTAARKSSQQPTLEAGELIPHAMKKASTVSQQKSSGSSSPPSVDTAPSALLRTCRQETLSFGGPLSSLSSAPAPWFLTQPVHELPPKGPKGGPPKKGKAAGWKAPPPLPAPKEEGAPLPGGTVLKTGIFKKAEAPAKTGPPEDNAPGAPPKDSKLAPAGKDKAAPLAKKSIAKQESGVQKDLSAAKPGPPEKKGPPLGEKKGPPRPPAKKGAPALKTQTSAGTVVAKKSMPKSGGDSSSDEDKDRGRFKLVKLPEGKPVFEPKPANMRIVVSAKNKISTPVKKAEDTKDRLFLPQRGYALPHKNLAPVSVSILPKIKKIKAGTEKDPTKGDVPVVILMDDNNQELGRLPWQVDLTSFSLAQSSMSVLVARKLGLLARRVEDEEKGEDAKEWLTGEGLKQFGLSMRKSKAGTLGGFGGQGLGFGMGLGGLPGALAQMQAKEPPKKEEAKAKEEPKKEAPKKGPPAGKGKGPPGKGPPKGKGPKKKGEGGLKVGKKDEGKTKRFFWDPLFEDEIPGTIFMKKPAVQLVLQDVEETFAKVVAKKKAESKKPKIIQLLPDSKRAYNMNIALSKFNNYSYQELREALIDLNPKILTIDATETLLNFVPTAEETQVVKEYINSGGDLKLVDRPEQFVAAMLGVPLMKQRLEAHAYALNFREAYSDAYTPLENLADACDALDDSQNLKVVLFAILELGNALNEGDPQRGGASGFKPTTLAKLQELRTTTKPVRTMLQYICDIIWEQKPTALSIYEDLKICDKAQRVDLQGVEGKISLLKAGLTKAKNTLEAARKGNESTGVMGDRDPLGSIMDEFIEEAEPKIKQLDDFLQQVQNQFVQTCHYAGYPEKDVKKVKPDELFKQIAAFARQVETIRKQKQELLDREMKRKEAEAKRASKGLKTATKKIGAK</sequence>
<feature type="compositionally biased region" description="Low complexity" evidence="1">
    <location>
        <begin position="3053"/>
        <end position="3069"/>
    </location>
</feature>
<dbReference type="Gene3D" id="1.25.40.10">
    <property type="entry name" value="Tetratricopeptide repeat domain"/>
    <property type="match status" value="1"/>
</dbReference>
<feature type="compositionally biased region" description="Low complexity" evidence="1">
    <location>
        <begin position="1668"/>
        <end position="1710"/>
    </location>
</feature>
<feature type="compositionally biased region" description="Acidic residues" evidence="1">
    <location>
        <begin position="2914"/>
        <end position="2931"/>
    </location>
</feature>
<reference evidence="3 4" key="1">
    <citation type="submission" date="2017-09" db="EMBL/GenBank/DDBJ databases">
        <title>Genome sequencing of Besnoitia besnoiti strain Bb-Ger1.</title>
        <authorList>
            <person name="Schares G."/>
            <person name="Venepally P."/>
            <person name="Lorenzi H.A."/>
        </authorList>
    </citation>
    <scope>NUCLEOTIDE SEQUENCE [LARGE SCALE GENOMIC DNA]</scope>
    <source>
        <strain evidence="3 4">Bb-Ger1</strain>
    </source>
</reference>
<evidence type="ECO:0000259" key="2">
    <source>
        <dbReference type="PROSITE" id="PS51444"/>
    </source>
</evidence>
<feature type="compositionally biased region" description="Low complexity" evidence="1">
    <location>
        <begin position="2526"/>
        <end position="2540"/>
    </location>
</feature>
<feature type="compositionally biased region" description="Polar residues" evidence="1">
    <location>
        <begin position="998"/>
        <end position="1074"/>
    </location>
</feature>
<feature type="domain" description="FH2" evidence="2">
    <location>
        <begin position="3515"/>
        <end position="3915"/>
    </location>
</feature>
<feature type="compositionally biased region" description="Basic and acidic residues" evidence="1">
    <location>
        <begin position="3903"/>
        <end position="3913"/>
    </location>
</feature>
<feature type="compositionally biased region" description="Low complexity" evidence="1">
    <location>
        <begin position="47"/>
        <end position="61"/>
    </location>
</feature>
<dbReference type="STRING" id="94643.A0A2A9MIA8"/>
<evidence type="ECO:0000256" key="1">
    <source>
        <dbReference type="SAM" id="MobiDB-lite"/>
    </source>
</evidence>
<feature type="region of interest" description="Disordered" evidence="1">
    <location>
        <begin position="934"/>
        <end position="953"/>
    </location>
</feature>